<reference evidence="10 11" key="1">
    <citation type="submission" date="2014-11" db="EMBL/GenBank/DDBJ databases">
        <authorList>
            <person name="Zhu J."/>
            <person name="Qi W."/>
            <person name="Song R."/>
        </authorList>
    </citation>
    <scope>NUCLEOTIDE SEQUENCE [LARGE SCALE GENOMIC DNA]</scope>
</reference>
<dbReference type="InParanoid" id="A0A0G4EMJ5"/>
<evidence type="ECO:0000313" key="11">
    <source>
        <dbReference type="Proteomes" id="UP000041254"/>
    </source>
</evidence>
<evidence type="ECO:0000256" key="3">
    <source>
        <dbReference type="ARBA" id="ARBA00022679"/>
    </source>
</evidence>
<keyword evidence="2" id="KW-0723">Serine/threonine-protein kinase</keyword>
<dbReference type="Pfam" id="PF00069">
    <property type="entry name" value="Pkinase"/>
    <property type="match status" value="1"/>
</dbReference>
<gene>
    <name evidence="10" type="ORF">Vbra_7848</name>
</gene>
<dbReference type="OrthoDB" id="60484at2759"/>
<evidence type="ECO:0000313" key="10">
    <source>
        <dbReference type="EMBL" id="CEL98199.1"/>
    </source>
</evidence>
<dbReference type="Proteomes" id="UP000041254">
    <property type="component" value="Unassembled WGS sequence"/>
</dbReference>
<comment type="catalytic activity">
    <reaction evidence="7">
        <text>L-threonyl-[protein] + ATP = O-phospho-L-threonyl-[protein] + ADP + H(+)</text>
        <dbReference type="Rhea" id="RHEA:46608"/>
        <dbReference type="Rhea" id="RHEA-COMP:11060"/>
        <dbReference type="Rhea" id="RHEA-COMP:11605"/>
        <dbReference type="ChEBI" id="CHEBI:15378"/>
        <dbReference type="ChEBI" id="CHEBI:30013"/>
        <dbReference type="ChEBI" id="CHEBI:30616"/>
        <dbReference type="ChEBI" id="CHEBI:61977"/>
        <dbReference type="ChEBI" id="CHEBI:456216"/>
        <dbReference type="EC" id="2.7.11.1"/>
    </reaction>
</comment>
<accession>A0A0G4EMJ5</accession>
<evidence type="ECO:0000259" key="9">
    <source>
        <dbReference type="PROSITE" id="PS50011"/>
    </source>
</evidence>
<keyword evidence="5" id="KW-0418">Kinase</keyword>
<dbReference type="STRING" id="1169540.A0A0G4EMJ5"/>
<evidence type="ECO:0000256" key="7">
    <source>
        <dbReference type="ARBA" id="ARBA00047899"/>
    </source>
</evidence>
<evidence type="ECO:0000256" key="5">
    <source>
        <dbReference type="ARBA" id="ARBA00022777"/>
    </source>
</evidence>
<protein>
    <recommendedName>
        <fullName evidence="1">non-specific serine/threonine protein kinase</fullName>
        <ecNumber evidence="1">2.7.11.1</ecNumber>
    </recommendedName>
</protein>
<keyword evidence="11" id="KW-1185">Reference proteome</keyword>
<dbReference type="PhylomeDB" id="A0A0G4EMJ5"/>
<dbReference type="PANTHER" id="PTHR43895:SF32">
    <property type="entry name" value="SERINE_THREONINE-PROTEIN KINASE CHK1"/>
    <property type="match status" value="1"/>
</dbReference>
<evidence type="ECO:0000256" key="1">
    <source>
        <dbReference type="ARBA" id="ARBA00012513"/>
    </source>
</evidence>
<dbReference type="AlphaFoldDB" id="A0A0G4EMJ5"/>
<proteinExistence type="predicted"/>
<evidence type="ECO:0000256" key="6">
    <source>
        <dbReference type="ARBA" id="ARBA00022840"/>
    </source>
</evidence>
<dbReference type="InterPro" id="IPR000719">
    <property type="entry name" value="Prot_kinase_dom"/>
</dbReference>
<sequence>MACMGQCVQSTLRWLYSRPSPRFRHCCSRVPPPSRSPDAIDQYDLSWFNDDIGDFPDDHLEFLSVINNGANALCSKARNKDTGEIVAVRTRANCDWEEFGGDGSDWMPYVQREIRALEAASDIKGVVKLKRAYHMDKNSHLEFELLPGGSLMERLRTGEYLDEFGRSAVYEWEARQWMRPVVETYAQLLAKGLYQGDQHLDNIVFDADGCPKLVDFELVQFFTPATNGLSLRDPSQRLVGSGLDPHGVEFYMSPEAASPHTFFDPHKATVYSLGQMLRMLLEFGHDPATRDVMRPYVRTPFWRMNLSADVMELIDSMTADDPAMRPSIVQVLAHPFWFGQGGVTSPVTSPEVQPHVNQRSQPAATAVGSVRNPTWPTAPAAPPMTAFPPVPSPVLPPNMTLRQPYTHNHTYGHWVSGPPPSAHHPHHLQYPTAVTVWG</sequence>
<evidence type="ECO:0000256" key="4">
    <source>
        <dbReference type="ARBA" id="ARBA00022741"/>
    </source>
</evidence>
<dbReference type="VEuPathDB" id="CryptoDB:Vbra_7848"/>
<dbReference type="GO" id="GO:0004674">
    <property type="term" value="F:protein serine/threonine kinase activity"/>
    <property type="evidence" value="ECO:0007669"/>
    <property type="project" value="UniProtKB-KW"/>
</dbReference>
<dbReference type="PROSITE" id="PS50011">
    <property type="entry name" value="PROTEIN_KINASE_DOM"/>
    <property type="match status" value="1"/>
</dbReference>
<dbReference type="EMBL" id="CDMY01000265">
    <property type="protein sequence ID" value="CEL98199.1"/>
    <property type="molecule type" value="Genomic_DNA"/>
</dbReference>
<dbReference type="SUPFAM" id="SSF56112">
    <property type="entry name" value="Protein kinase-like (PK-like)"/>
    <property type="match status" value="1"/>
</dbReference>
<organism evidence="10 11">
    <name type="scientific">Vitrella brassicaformis (strain CCMP3155)</name>
    <dbReference type="NCBI Taxonomy" id="1169540"/>
    <lineage>
        <taxon>Eukaryota</taxon>
        <taxon>Sar</taxon>
        <taxon>Alveolata</taxon>
        <taxon>Colpodellida</taxon>
        <taxon>Vitrellaceae</taxon>
        <taxon>Vitrella</taxon>
    </lineage>
</organism>
<dbReference type="GO" id="GO:0007165">
    <property type="term" value="P:signal transduction"/>
    <property type="evidence" value="ECO:0007669"/>
    <property type="project" value="TreeGrafter"/>
</dbReference>
<keyword evidence="4" id="KW-0547">Nucleotide-binding</keyword>
<feature type="domain" description="Protein kinase" evidence="9">
    <location>
        <begin position="60"/>
        <end position="337"/>
    </location>
</feature>
<dbReference type="EC" id="2.7.11.1" evidence="1"/>
<dbReference type="GO" id="GO:0005524">
    <property type="term" value="F:ATP binding"/>
    <property type="evidence" value="ECO:0007669"/>
    <property type="project" value="UniProtKB-KW"/>
</dbReference>
<evidence type="ECO:0000256" key="8">
    <source>
        <dbReference type="ARBA" id="ARBA00048679"/>
    </source>
</evidence>
<name>A0A0G4EMJ5_VITBC</name>
<evidence type="ECO:0000256" key="2">
    <source>
        <dbReference type="ARBA" id="ARBA00022527"/>
    </source>
</evidence>
<comment type="catalytic activity">
    <reaction evidence="8">
        <text>L-seryl-[protein] + ATP = O-phospho-L-seryl-[protein] + ADP + H(+)</text>
        <dbReference type="Rhea" id="RHEA:17989"/>
        <dbReference type="Rhea" id="RHEA-COMP:9863"/>
        <dbReference type="Rhea" id="RHEA-COMP:11604"/>
        <dbReference type="ChEBI" id="CHEBI:15378"/>
        <dbReference type="ChEBI" id="CHEBI:29999"/>
        <dbReference type="ChEBI" id="CHEBI:30616"/>
        <dbReference type="ChEBI" id="CHEBI:83421"/>
        <dbReference type="ChEBI" id="CHEBI:456216"/>
        <dbReference type="EC" id="2.7.11.1"/>
    </reaction>
</comment>
<dbReference type="PANTHER" id="PTHR43895">
    <property type="entry name" value="CALCIUM/CALMODULIN-DEPENDENT PROTEIN KINASE KINASE-RELATED"/>
    <property type="match status" value="1"/>
</dbReference>
<dbReference type="InterPro" id="IPR011009">
    <property type="entry name" value="Kinase-like_dom_sf"/>
</dbReference>
<keyword evidence="6" id="KW-0067">ATP-binding</keyword>
<dbReference type="SMART" id="SM00220">
    <property type="entry name" value="S_TKc"/>
    <property type="match status" value="1"/>
</dbReference>
<dbReference type="Gene3D" id="1.10.510.10">
    <property type="entry name" value="Transferase(Phosphotransferase) domain 1"/>
    <property type="match status" value="1"/>
</dbReference>
<keyword evidence="3" id="KW-0808">Transferase</keyword>